<dbReference type="EMBL" id="JACAZH010000018">
    <property type="protein sequence ID" value="KAF7346715.1"/>
    <property type="molecule type" value="Genomic_DNA"/>
</dbReference>
<protein>
    <submittedName>
        <fullName evidence="1">F-box domain-containing protein</fullName>
    </submittedName>
</protein>
<reference evidence="1" key="1">
    <citation type="submission" date="2020-05" db="EMBL/GenBank/DDBJ databases">
        <title>Mycena genomes resolve the evolution of fungal bioluminescence.</title>
        <authorList>
            <person name="Tsai I.J."/>
        </authorList>
    </citation>
    <scope>NUCLEOTIDE SEQUENCE</scope>
    <source>
        <strain evidence="1">160909Yilan</strain>
    </source>
</reference>
<accession>A0A8H6XUV2</accession>
<gene>
    <name evidence="1" type="ORF">MSAN_01809600</name>
</gene>
<dbReference type="AlphaFoldDB" id="A0A8H6XUV2"/>
<dbReference type="SUPFAM" id="SSF52047">
    <property type="entry name" value="RNI-like"/>
    <property type="match status" value="1"/>
</dbReference>
<keyword evidence="2" id="KW-1185">Reference proteome</keyword>
<dbReference type="Proteomes" id="UP000623467">
    <property type="component" value="Unassembled WGS sequence"/>
</dbReference>
<evidence type="ECO:0000313" key="1">
    <source>
        <dbReference type="EMBL" id="KAF7346715.1"/>
    </source>
</evidence>
<sequence>MTRILTIFAVESNLLFNLKWTKIIYVCRHWYELAQAAHPLWGYIDLSSGGNFGWMYEQFMRSGAAPLSLRIALKYVYDVITKLPNHNFPILSSLFLDPSYQRQHLPADFIQALPNSLFDGRLPNLRELNLASGVAFPSRSLTGLTALSLSDCNDSSTNLPPSFNELLDMLSSCPRLCSLKLDPISLPIAHRDYPTVDLPDLNRLRIHGRVIACAAMLNHFRFPPQTNVEILPWGVSSGTDVRDILVPIRKHIRSPWCSPGAHTSFLLHIFRTPGHCTLSLCRRTVPHSSFDCRSACALLLNSHPSSEGALRQIITKFLKAIPECVTHLDVCLGSTLGEVSWKAVVSPPRIGNRIYLSDQVDRVPRTFPRIRRLYVSAFQHIDLEDETVSMVRTGLEGYVTARADNGILLETLEIEDQHYRYFEMVSYDPVKLKKEREEHAALMRARMVKLGLEIEF</sequence>
<comment type="caution">
    <text evidence="1">The sequence shown here is derived from an EMBL/GenBank/DDBJ whole genome shotgun (WGS) entry which is preliminary data.</text>
</comment>
<dbReference type="OrthoDB" id="3235815at2759"/>
<proteinExistence type="predicted"/>
<organism evidence="1 2">
    <name type="scientific">Mycena sanguinolenta</name>
    <dbReference type="NCBI Taxonomy" id="230812"/>
    <lineage>
        <taxon>Eukaryota</taxon>
        <taxon>Fungi</taxon>
        <taxon>Dikarya</taxon>
        <taxon>Basidiomycota</taxon>
        <taxon>Agaricomycotina</taxon>
        <taxon>Agaricomycetes</taxon>
        <taxon>Agaricomycetidae</taxon>
        <taxon>Agaricales</taxon>
        <taxon>Marasmiineae</taxon>
        <taxon>Mycenaceae</taxon>
        <taxon>Mycena</taxon>
    </lineage>
</organism>
<name>A0A8H6XUV2_9AGAR</name>
<evidence type="ECO:0000313" key="2">
    <source>
        <dbReference type="Proteomes" id="UP000623467"/>
    </source>
</evidence>